<dbReference type="AlphaFoldDB" id="A0A0U2XCF5"/>
<reference evidence="1 2" key="1">
    <citation type="submission" date="2015-03" db="EMBL/GenBank/DDBJ databases">
        <authorList>
            <person name="Murphy D."/>
        </authorList>
    </citation>
    <scope>NUCLEOTIDE SEQUENCE [LARGE SCALE GENOMIC DNA]</scope>
    <source>
        <strain evidence="1 2">KMM 520</strain>
    </source>
</reference>
<gene>
    <name evidence="1" type="ORF">PTRA_b0429</name>
</gene>
<accession>A0A0U2XCF5</accession>
<protein>
    <submittedName>
        <fullName evidence="1">Uncharacterized protein</fullName>
    </submittedName>
</protein>
<dbReference type="Proteomes" id="UP000065261">
    <property type="component" value="Chromosome II"/>
</dbReference>
<dbReference type="KEGG" id="ptn:PTRA_b0429"/>
<dbReference type="EMBL" id="CP011035">
    <property type="protein sequence ID" value="ALS34910.1"/>
    <property type="molecule type" value="Genomic_DNA"/>
</dbReference>
<sequence>MQTAAIASFLYKNHYVTIGFDSYLSLRYYLVCKQFLIFKIGISDITNCAR</sequence>
<dbReference type="PATRIC" id="fig|1315283.4.peg.3499"/>
<evidence type="ECO:0000313" key="1">
    <source>
        <dbReference type="EMBL" id="ALS34910.1"/>
    </source>
</evidence>
<organism evidence="1">
    <name type="scientific">Pseudoalteromonas translucida KMM 520</name>
    <dbReference type="NCBI Taxonomy" id="1315283"/>
    <lineage>
        <taxon>Bacteria</taxon>
        <taxon>Pseudomonadati</taxon>
        <taxon>Pseudomonadota</taxon>
        <taxon>Gammaproteobacteria</taxon>
        <taxon>Alteromonadales</taxon>
        <taxon>Pseudoalteromonadaceae</taxon>
        <taxon>Pseudoalteromonas</taxon>
    </lineage>
</organism>
<name>A0A0U2XCF5_9GAMM</name>
<proteinExistence type="predicted"/>
<evidence type="ECO:0000313" key="2">
    <source>
        <dbReference type="Proteomes" id="UP000065261"/>
    </source>
</evidence>